<dbReference type="InterPro" id="IPR036890">
    <property type="entry name" value="HATPase_C_sf"/>
</dbReference>
<feature type="domain" description="Signal transduction histidine kinase internal region" evidence="2">
    <location>
        <begin position="155"/>
        <end position="231"/>
    </location>
</feature>
<dbReference type="GO" id="GO:0016020">
    <property type="term" value="C:membrane"/>
    <property type="evidence" value="ECO:0007669"/>
    <property type="project" value="InterPro"/>
</dbReference>
<gene>
    <name evidence="3" type="ORF">HMPREF9455_01560</name>
</gene>
<dbReference type="Pfam" id="PF06580">
    <property type="entry name" value="His_kinase"/>
    <property type="match status" value="1"/>
</dbReference>
<dbReference type="eggNOG" id="COG2972">
    <property type="taxonomic scope" value="Bacteria"/>
</dbReference>
<reference evidence="3 4" key="1">
    <citation type="submission" date="2011-04" db="EMBL/GenBank/DDBJ databases">
        <title>The Genome Sequence of Dysgonomonas gadei ATCC BAA-286.</title>
        <authorList>
            <consortium name="The Broad Institute Genome Sequencing Platform"/>
            <person name="Earl A."/>
            <person name="Ward D."/>
            <person name="Feldgarden M."/>
            <person name="Gevers D."/>
            <person name="Pudlo N."/>
            <person name="Martens E."/>
            <person name="Allen-Vercoe E."/>
            <person name="Young S.K."/>
            <person name="Zeng Q."/>
            <person name="Gargeya S."/>
            <person name="Fitzgerald M."/>
            <person name="Haas B."/>
            <person name="Abouelleil A."/>
            <person name="Alvarado L."/>
            <person name="Arachchi H.M."/>
            <person name="Berlin A."/>
            <person name="Brown A."/>
            <person name="Chapman S.B."/>
            <person name="Chen Z."/>
            <person name="Dunbar C."/>
            <person name="Freedman E."/>
            <person name="Gearin G."/>
            <person name="Gellesch M."/>
            <person name="Goldberg J."/>
            <person name="Griggs A."/>
            <person name="Gujja S."/>
            <person name="Heiman D."/>
            <person name="Howarth C."/>
            <person name="Larson L."/>
            <person name="Lui A."/>
            <person name="MacDonald P.J.P."/>
            <person name="Mehta T."/>
            <person name="Montmayeur A."/>
            <person name="Murphy C."/>
            <person name="Neiman D."/>
            <person name="Pearson M."/>
            <person name="Priest M."/>
            <person name="Roberts A."/>
            <person name="Saif S."/>
            <person name="Shea T."/>
            <person name="Shenoy N."/>
            <person name="Sisk P."/>
            <person name="Stolte C."/>
            <person name="Sykes S."/>
            <person name="Yandava C."/>
            <person name="Wortman J."/>
            <person name="Nusbaum C."/>
            <person name="Birren B."/>
        </authorList>
    </citation>
    <scope>NUCLEOTIDE SEQUENCE [LARGE SCALE GENOMIC DNA]</scope>
    <source>
        <strain evidence="3 4">ATCC BAA-286</strain>
    </source>
</reference>
<dbReference type="Proteomes" id="UP000004913">
    <property type="component" value="Unassembled WGS sequence"/>
</dbReference>
<accession>F5IWU3</accession>
<keyword evidence="1" id="KW-1133">Transmembrane helix</keyword>
<dbReference type="Gene3D" id="3.30.565.10">
    <property type="entry name" value="Histidine kinase-like ATPase, C-terminal domain"/>
    <property type="match status" value="1"/>
</dbReference>
<organism evidence="3 4">
    <name type="scientific">Dysgonomonas gadei ATCC BAA-286</name>
    <dbReference type="NCBI Taxonomy" id="742766"/>
    <lineage>
        <taxon>Bacteria</taxon>
        <taxon>Pseudomonadati</taxon>
        <taxon>Bacteroidota</taxon>
        <taxon>Bacteroidia</taxon>
        <taxon>Bacteroidales</taxon>
        <taxon>Dysgonomonadaceae</taxon>
        <taxon>Dysgonomonas</taxon>
    </lineage>
</organism>
<feature type="transmembrane region" description="Helical" evidence="1">
    <location>
        <begin position="114"/>
        <end position="134"/>
    </location>
</feature>
<proteinExistence type="predicted"/>
<keyword evidence="1" id="KW-0812">Transmembrane</keyword>
<dbReference type="InterPro" id="IPR050640">
    <property type="entry name" value="Bact_2-comp_sensor_kinase"/>
</dbReference>
<evidence type="ECO:0000259" key="2">
    <source>
        <dbReference type="Pfam" id="PF06580"/>
    </source>
</evidence>
<comment type="caution">
    <text evidence="3">The sequence shown here is derived from an EMBL/GenBank/DDBJ whole genome shotgun (WGS) entry which is preliminary data.</text>
</comment>
<evidence type="ECO:0000256" key="1">
    <source>
        <dbReference type="SAM" id="Phobius"/>
    </source>
</evidence>
<keyword evidence="4" id="KW-1185">Reference proteome</keyword>
<dbReference type="OrthoDB" id="9809908at2"/>
<protein>
    <recommendedName>
        <fullName evidence="2">Signal transduction histidine kinase internal region domain-containing protein</fullName>
    </recommendedName>
</protein>
<dbReference type="PANTHER" id="PTHR34220">
    <property type="entry name" value="SENSOR HISTIDINE KINASE YPDA"/>
    <property type="match status" value="1"/>
</dbReference>
<dbReference type="GO" id="GO:0000155">
    <property type="term" value="F:phosphorelay sensor kinase activity"/>
    <property type="evidence" value="ECO:0007669"/>
    <property type="project" value="InterPro"/>
</dbReference>
<dbReference type="PANTHER" id="PTHR34220:SF7">
    <property type="entry name" value="SENSOR HISTIDINE KINASE YPDA"/>
    <property type="match status" value="1"/>
</dbReference>
<dbReference type="RefSeq" id="WP_006799075.1">
    <property type="nucleotide sequence ID" value="NZ_GL891981.1"/>
</dbReference>
<dbReference type="STRING" id="742766.HMPREF9455_01560"/>
<evidence type="ECO:0000313" key="4">
    <source>
        <dbReference type="Proteomes" id="UP000004913"/>
    </source>
</evidence>
<feature type="transmembrane region" description="Helical" evidence="1">
    <location>
        <begin position="42"/>
        <end position="61"/>
    </location>
</feature>
<dbReference type="SUPFAM" id="SSF55874">
    <property type="entry name" value="ATPase domain of HSP90 chaperone/DNA topoisomerase II/histidine kinase"/>
    <property type="match status" value="1"/>
</dbReference>
<feature type="transmembrane region" description="Helical" evidence="1">
    <location>
        <begin position="73"/>
        <end position="94"/>
    </location>
</feature>
<feature type="transmembrane region" description="Helical" evidence="1">
    <location>
        <begin position="17"/>
        <end position="36"/>
    </location>
</feature>
<dbReference type="HOGENOM" id="CLU_020473_1_0_10"/>
<dbReference type="EMBL" id="ADLV01000018">
    <property type="protein sequence ID" value="EGK02290.1"/>
    <property type="molecule type" value="Genomic_DNA"/>
</dbReference>
<dbReference type="InterPro" id="IPR010559">
    <property type="entry name" value="Sig_transdc_His_kin_internal"/>
</dbReference>
<name>F5IWU3_9BACT</name>
<sequence>MNKILSYIRSSAKARSILIWSVIYTVGFIQNLWISVEWSLKVGTLNFICMVAIYYTTHNILIPRLLIKERKILYFIFSIILIVLFANICARFELYMLKELAIETDQEFKFVFSISRFTTIFILIYAIANIIFFSRKSAEDARLKEKLLSEKKMLEARVLKSQINSHFIFNALNNIYSMTYFKDEYTSGYVLKLAQMMRYVMEDCETELTPLSKDIEYIHNFIDFQKLRFENDKDITFVYKNEEDTNICVPPMIFQPLVENCFKHTPLEVDKNSFIHILLKVEKKQIYFVAENSQPLIKNKPLANGGGIGIENVKRRLDLYFENRYSLEIFNNLDSFKIELSIDFESSPNASYDGNA</sequence>
<dbReference type="AlphaFoldDB" id="F5IWU3"/>
<evidence type="ECO:0000313" key="3">
    <source>
        <dbReference type="EMBL" id="EGK02290.1"/>
    </source>
</evidence>
<keyword evidence="1" id="KW-0472">Membrane</keyword>